<accession>A0ABW3VDG7</accession>
<gene>
    <name evidence="2" type="ORF">ACFQ34_03650</name>
</gene>
<dbReference type="PANTHER" id="PTHR46696:SF6">
    <property type="entry name" value="P450, PUTATIVE (EUROFUNG)-RELATED"/>
    <property type="match status" value="1"/>
</dbReference>
<sequence>MTTAPAAFDHLDGTLPAAEVRRAHAEMRERCPVVHSDRHGGFDYLTRYENVRAALRDAASFSSADGVKIPSNSLLPPVPALEFDGPEHAEWRRVLDGPLTPRAVRAFEPVITEVVDLLIDGFAGSGKADLVDQLAEPLPAIVIGRMIGLEQSEAVRARAIAAALYAAMGTPEFPVRYAEFHDTTQGWLADRRRHPGDDMLTQLANGVVEGKEIDEAGATGLLVAYILGGHHSTGSALGGLIRHVLTVPGLRDELVADRSALPAVIEESLRLTTPLQLFARSVRCPVQVGGYELPQGGRVLLDLAAANRDPREFGDPDTFDRGRTRNRHLAFGTGVHVCQGQHLARAELRIAMGRLLDRLPDLRLDGEPVESGLVGGSLMTHYALPVAFTAENPGWRA</sequence>
<keyword evidence="3" id="KW-1185">Reference proteome</keyword>
<organism evidence="2 3">
    <name type="scientific">Pseudonocardia benzenivorans</name>
    <dbReference type="NCBI Taxonomy" id="228005"/>
    <lineage>
        <taxon>Bacteria</taxon>
        <taxon>Bacillati</taxon>
        <taxon>Actinomycetota</taxon>
        <taxon>Actinomycetes</taxon>
        <taxon>Pseudonocardiales</taxon>
        <taxon>Pseudonocardiaceae</taxon>
        <taxon>Pseudonocardia</taxon>
    </lineage>
</organism>
<dbReference type="RefSeq" id="WP_339121806.1">
    <property type="nucleotide sequence ID" value="NZ_BAABKS010000019.1"/>
</dbReference>
<dbReference type="InterPro" id="IPR002397">
    <property type="entry name" value="Cyt_P450_B"/>
</dbReference>
<dbReference type="PRINTS" id="PR00385">
    <property type="entry name" value="P450"/>
</dbReference>
<reference evidence="3" key="1">
    <citation type="journal article" date="2019" name="Int. J. Syst. Evol. Microbiol.">
        <title>The Global Catalogue of Microorganisms (GCM) 10K type strain sequencing project: providing services to taxonomists for standard genome sequencing and annotation.</title>
        <authorList>
            <consortium name="The Broad Institute Genomics Platform"/>
            <consortium name="The Broad Institute Genome Sequencing Center for Infectious Disease"/>
            <person name="Wu L."/>
            <person name="Ma J."/>
        </authorList>
    </citation>
    <scope>NUCLEOTIDE SEQUENCE [LARGE SCALE GENOMIC DNA]</scope>
    <source>
        <strain evidence="3">CCUG 49018</strain>
    </source>
</reference>
<dbReference type="PRINTS" id="PR00359">
    <property type="entry name" value="BP450"/>
</dbReference>
<dbReference type="Proteomes" id="UP001597182">
    <property type="component" value="Unassembled WGS sequence"/>
</dbReference>
<proteinExistence type="inferred from homology"/>
<evidence type="ECO:0000256" key="1">
    <source>
        <dbReference type="ARBA" id="ARBA00010617"/>
    </source>
</evidence>
<comment type="caution">
    <text evidence="2">The sequence shown here is derived from an EMBL/GenBank/DDBJ whole genome shotgun (WGS) entry which is preliminary data.</text>
</comment>
<dbReference type="EMBL" id="JBHTMB010000022">
    <property type="protein sequence ID" value="MFD1232370.1"/>
    <property type="molecule type" value="Genomic_DNA"/>
</dbReference>
<dbReference type="PANTHER" id="PTHR46696">
    <property type="entry name" value="P450, PUTATIVE (EUROFUNG)-RELATED"/>
    <property type="match status" value="1"/>
</dbReference>
<name>A0ABW3VDG7_9PSEU</name>
<evidence type="ECO:0000313" key="3">
    <source>
        <dbReference type="Proteomes" id="UP001597182"/>
    </source>
</evidence>
<evidence type="ECO:0000313" key="2">
    <source>
        <dbReference type="EMBL" id="MFD1232370.1"/>
    </source>
</evidence>
<dbReference type="InterPro" id="IPR036396">
    <property type="entry name" value="Cyt_P450_sf"/>
</dbReference>
<dbReference type="InterPro" id="IPR001128">
    <property type="entry name" value="Cyt_P450"/>
</dbReference>
<dbReference type="Gene3D" id="1.10.630.10">
    <property type="entry name" value="Cytochrome P450"/>
    <property type="match status" value="1"/>
</dbReference>
<protein>
    <submittedName>
        <fullName evidence="2">Cytochrome P450</fullName>
    </submittedName>
</protein>
<dbReference type="SUPFAM" id="SSF48264">
    <property type="entry name" value="Cytochrome P450"/>
    <property type="match status" value="1"/>
</dbReference>
<comment type="similarity">
    <text evidence="1">Belongs to the cytochrome P450 family.</text>
</comment>
<dbReference type="Pfam" id="PF00067">
    <property type="entry name" value="p450"/>
    <property type="match status" value="1"/>
</dbReference>